<gene>
    <name evidence="2" type="ORF">HNR68_002941</name>
</gene>
<proteinExistence type="predicted"/>
<reference evidence="2 3" key="1">
    <citation type="submission" date="2020-07" db="EMBL/GenBank/DDBJ databases">
        <title>Sequencing the genomes of 1000 actinobacteria strains.</title>
        <authorList>
            <person name="Klenk H.-P."/>
        </authorList>
    </citation>
    <scope>NUCLEOTIDE SEQUENCE [LARGE SCALE GENOMIC DNA]</scope>
    <source>
        <strain evidence="2 3">DSM 44065</strain>
    </source>
</reference>
<sequence length="44" mass="4728">MRCAPMVSLIFVADESREFRSSAMRILVGVLSVVLSLVFLGIGG</sequence>
<dbReference type="Proteomes" id="UP000587002">
    <property type="component" value="Unassembled WGS sequence"/>
</dbReference>
<comment type="caution">
    <text evidence="2">The sequence shown here is derived from an EMBL/GenBank/DDBJ whole genome shotgun (WGS) entry which is preliminary data.</text>
</comment>
<evidence type="ECO:0000313" key="2">
    <source>
        <dbReference type="EMBL" id="NYI84311.1"/>
    </source>
</evidence>
<dbReference type="AlphaFoldDB" id="A0A853ARU2"/>
<evidence type="ECO:0000313" key="3">
    <source>
        <dbReference type="Proteomes" id="UP000587002"/>
    </source>
</evidence>
<dbReference type="EMBL" id="JACCFJ010000001">
    <property type="protein sequence ID" value="NYI84311.1"/>
    <property type="molecule type" value="Genomic_DNA"/>
</dbReference>
<keyword evidence="1" id="KW-0812">Transmembrane</keyword>
<feature type="transmembrane region" description="Helical" evidence="1">
    <location>
        <begin position="26"/>
        <end position="43"/>
    </location>
</feature>
<name>A0A853ARU2_9PSEU</name>
<organism evidence="2 3">
    <name type="scientific">Saccharopolyspora hordei</name>
    <dbReference type="NCBI Taxonomy" id="1838"/>
    <lineage>
        <taxon>Bacteria</taxon>
        <taxon>Bacillati</taxon>
        <taxon>Actinomycetota</taxon>
        <taxon>Actinomycetes</taxon>
        <taxon>Pseudonocardiales</taxon>
        <taxon>Pseudonocardiaceae</taxon>
        <taxon>Saccharopolyspora</taxon>
    </lineage>
</organism>
<keyword evidence="3" id="KW-1185">Reference proteome</keyword>
<accession>A0A853ARU2</accession>
<keyword evidence="1" id="KW-0472">Membrane</keyword>
<keyword evidence="1" id="KW-1133">Transmembrane helix</keyword>
<protein>
    <submittedName>
        <fullName evidence="2">Uncharacterized protein</fullName>
    </submittedName>
</protein>
<evidence type="ECO:0000256" key="1">
    <source>
        <dbReference type="SAM" id="Phobius"/>
    </source>
</evidence>